<dbReference type="RefSeq" id="WP_106514635.1">
    <property type="nucleotide sequence ID" value="NZ_PXYI01000006.1"/>
</dbReference>
<feature type="transmembrane region" description="Helical" evidence="1">
    <location>
        <begin position="12"/>
        <end position="30"/>
    </location>
</feature>
<keyword evidence="1" id="KW-1133">Transmembrane helix</keyword>
<dbReference type="Proteomes" id="UP000241167">
    <property type="component" value="Unassembled WGS sequence"/>
</dbReference>
<keyword evidence="3" id="KW-1185">Reference proteome</keyword>
<keyword evidence="1" id="KW-0812">Transmembrane</keyword>
<dbReference type="AlphaFoldDB" id="A0A2P7QKR1"/>
<feature type="transmembrane region" description="Helical" evidence="1">
    <location>
        <begin position="98"/>
        <end position="118"/>
    </location>
</feature>
<protein>
    <submittedName>
        <fullName evidence="2">Uncharacterized protein</fullName>
    </submittedName>
</protein>
<dbReference type="OrthoDB" id="7595721at2"/>
<evidence type="ECO:0000313" key="2">
    <source>
        <dbReference type="EMBL" id="PSJ38567.1"/>
    </source>
</evidence>
<reference evidence="2 3" key="1">
    <citation type="submission" date="2018-03" db="EMBL/GenBank/DDBJ databases">
        <title>The draft genome of Sphingosinicella sp. GL-C-18.</title>
        <authorList>
            <person name="Liu L."/>
            <person name="Li L."/>
            <person name="Liang L."/>
            <person name="Zhang X."/>
            <person name="Wang T."/>
        </authorList>
    </citation>
    <scope>NUCLEOTIDE SEQUENCE [LARGE SCALE GENOMIC DNA]</scope>
    <source>
        <strain evidence="2 3">GL-C-18</strain>
    </source>
</reference>
<dbReference type="EMBL" id="PXYI01000006">
    <property type="protein sequence ID" value="PSJ38567.1"/>
    <property type="molecule type" value="Genomic_DNA"/>
</dbReference>
<proteinExistence type="predicted"/>
<evidence type="ECO:0000313" key="3">
    <source>
        <dbReference type="Proteomes" id="UP000241167"/>
    </source>
</evidence>
<evidence type="ECO:0000256" key="1">
    <source>
        <dbReference type="SAM" id="Phobius"/>
    </source>
</evidence>
<name>A0A2P7QKR1_9SPHN</name>
<feature type="transmembrane region" description="Helical" evidence="1">
    <location>
        <begin position="42"/>
        <end position="59"/>
    </location>
</feature>
<comment type="caution">
    <text evidence="2">The sequence shown here is derived from an EMBL/GenBank/DDBJ whole genome shotgun (WGS) entry which is preliminary data.</text>
</comment>
<organism evidence="2 3">
    <name type="scientific">Allosphingosinicella deserti</name>
    <dbReference type="NCBI Taxonomy" id="2116704"/>
    <lineage>
        <taxon>Bacteria</taxon>
        <taxon>Pseudomonadati</taxon>
        <taxon>Pseudomonadota</taxon>
        <taxon>Alphaproteobacteria</taxon>
        <taxon>Sphingomonadales</taxon>
        <taxon>Sphingomonadaceae</taxon>
        <taxon>Allosphingosinicella</taxon>
    </lineage>
</organism>
<accession>A0A2P7QKR1</accession>
<gene>
    <name evidence="2" type="ORF">C7I55_19295</name>
</gene>
<keyword evidence="1" id="KW-0472">Membrane</keyword>
<sequence length="133" mass="14238">MVSIWKQTKAERLGSVDGFNLFFGALLGANLGTLGTVPLKDYVLLIILLAGTVAVLRMISTSERRLYALGTLALYIGLLAMVFTNDRMTPTGLSEGDVNRLAATLAVWIMAVLAIEFAPTHAEEEAAPKADQA</sequence>
<feature type="transmembrane region" description="Helical" evidence="1">
    <location>
        <begin position="66"/>
        <end position="83"/>
    </location>
</feature>